<proteinExistence type="predicted"/>
<dbReference type="AlphaFoldDB" id="A0A5C3MRL5"/>
<sequence>MVFKRYTLLTAAAALAGVASAADLAVISPGGPNLWWVQNSQNTLLWTCQQTTYQNFTILIANSNPSILVAPSALIAIEYDYDCSKTITESQSNWTPSTGYTIQLANPLNQTDIYAQSQEFEIKAAGSAYPAASATPTSSASATGSGATGSASGSASSPTSSSAAGVGKKASVVLGGLAVLAAALGIM</sequence>
<dbReference type="Proteomes" id="UP000305948">
    <property type="component" value="Unassembled WGS sequence"/>
</dbReference>
<evidence type="ECO:0000313" key="4">
    <source>
        <dbReference type="Proteomes" id="UP000305948"/>
    </source>
</evidence>
<evidence type="ECO:0000256" key="2">
    <source>
        <dbReference type="SAM" id="SignalP"/>
    </source>
</evidence>
<feature type="chain" id="PRO_5022895179" evidence="2">
    <location>
        <begin position="22"/>
        <end position="187"/>
    </location>
</feature>
<reference evidence="3 4" key="1">
    <citation type="journal article" date="2019" name="Nat. Ecol. Evol.">
        <title>Megaphylogeny resolves global patterns of mushroom evolution.</title>
        <authorList>
            <person name="Varga T."/>
            <person name="Krizsan K."/>
            <person name="Foldi C."/>
            <person name="Dima B."/>
            <person name="Sanchez-Garcia M."/>
            <person name="Sanchez-Ramirez S."/>
            <person name="Szollosi G.J."/>
            <person name="Szarkandi J.G."/>
            <person name="Papp V."/>
            <person name="Albert L."/>
            <person name="Andreopoulos W."/>
            <person name="Angelini C."/>
            <person name="Antonin V."/>
            <person name="Barry K.W."/>
            <person name="Bougher N.L."/>
            <person name="Buchanan P."/>
            <person name="Buyck B."/>
            <person name="Bense V."/>
            <person name="Catcheside P."/>
            <person name="Chovatia M."/>
            <person name="Cooper J."/>
            <person name="Damon W."/>
            <person name="Desjardin D."/>
            <person name="Finy P."/>
            <person name="Geml J."/>
            <person name="Haridas S."/>
            <person name="Hughes K."/>
            <person name="Justo A."/>
            <person name="Karasinski D."/>
            <person name="Kautmanova I."/>
            <person name="Kiss B."/>
            <person name="Kocsube S."/>
            <person name="Kotiranta H."/>
            <person name="LaButti K.M."/>
            <person name="Lechner B.E."/>
            <person name="Liimatainen K."/>
            <person name="Lipzen A."/>
            <person name="Lukacs Z."/>
            <person name="Mihaltcheva S."/>
            <person name="Morgado L.N."/>
            <person name="Niskanen T."/>
            <person name="Noordeloos M.E."/>
            <person name="Ohm R.A."/>
            <person name="Ortiz-Santana B."/>
            <person name="Ovrebo C."/>
            <person name="Racz N."/>
            <person name="Riley R."/>
            <person name="Savchenko A."/>
            <person name="Shiryaev A."/>
            <person name="Soop K."/>
            <person name="Spirin V."/>
            <person name="Szebenyi C."/>
            <person name="Tomsovsky M."/>
            <person name="Tulloss R.E."/>
            <person name="Uehling J."/>
            <person name="Grigoriev I.V."/>
            <person name="Vagvolgyi C."/>
            <person name="Papp T."/>
            <person name="Martin F.M."/>
            <person name="Miettinen O."/>
            <person name="Hibbett D.S."/>
            <person name="Nagy L.G."/>
        </authorList>
    </citation>
    <scope>NUCLEOTIDE SEQUENCE [LARGE SCALE GENOMIC DNA]</scope>
    <source>
        <strain evidence="3 4">OMC1185</strain>
    </source>
</reference>
<organism evidence="3 4">
    <name type="scientific">Heliocybe sulcata</name>
    <dbReference type="NCBI Taxonomy" id="5364"/>
    <lineage>
        <taxon>Eukaryota</taxon>
        <taxon>Fungi</taxon>
        <taxon>Dikarya</taxon>
        <taxon>Basidiomycota</taxon>
        <taxon>Agaricomycotina</taxon>
        <taxon>Agaricomycetes</taxon>
        <taxon>Gloeophyllales</taxon>
        <taxon>Gloeophyllaceae</taxon>
        <taxon>Heliocybe</taxon>
    </lineage>
</organism>
<dbReference type="EMBL" id="ML213523">
    <property type="protein sequence ID" value="TFK47503.1"/>
    <property type="molecule type" value="Genomic_DNA"/>
</dbReference>
<name>A0A5C3MRL5_9AGAM</name>
<protein>
    <submittedName>
        <fullName evidence="3">Uncharacterized protein</fullName>
    </submittedName>
</protein>
<keyword evidence="4" id="KW-1185">Reference proteome</keyword>
<feature type="region of interest" description="Disordered" evidence="1">
    <location>
        <begin position="139"/>
        <end position="164"/>
    </location>
</feature>
<evidence type="ECO:0000256" key="1">
    <source>
        <dbReference type="SAM" id="MobiDB-lite"/>
    </source>
</evidence>
<feature type="signal peptide" evidence="2">
    <location>
        <begin position="1"/>
        <end position="21"/>
    </location>
</feature>
<dbReference type="STRING" id="5364.A0A5C3MRL5"/>
<dbReference type="OrthoDB" id="2576580at2759"/>
<accession>A0A5C3MRL5</accession>
<gene>
    <name evidence="3" type="ORF">OE88DRAFT_1665663</name>
</gene>
<keyword evidence="2" id="KW-0732">Signal</keyword>
<evidence type="ECO:0000313" key="3">
    <source>
        <dbReference type="EMBL" id="TFK47503.1"/>
    </source>
</evidence>